<dbReference type="GeneID" id="127565114"/>
<dbReference type="FunFam" id="3.20.20.80:FF:000071">
    <property type="entry name" value="Imaginal disc growth factor"/>
    <property type="match status" value="1"/>
</dbReference>
<dbReference type="Pfam" id="PF00704">
    <property type="entry name" value="Glyco_hydro_18"/>
    <property type="match status" value="1"/>
</dbReference>
<feature type="chain" id="PRO_5038585785" evidence="8">
    <location>
        <begin position="20"/>
        <end position="449"/>
    </location>
</feature>
<dbReference type="GO" id="GO:0005975">
    <property type="term" value="P:carbohydrate metabolic process"/>
    <property type="evidence" value="ECO:0007669"/>
    <property type="project" value="InterPro"/>
</dbReference>
<dbReference type="InterPro" id="IPR017853">
    <property type="entry name" value="GH"/>
</dbReference>
<dbReference type="InterPro" id="IPR001223">
    <property type="entry name" value="Glyco_hydro18_cat"/>
</dbReference>
<dbReference type="RefSeq" id="XP_051858232.1">
    <property type="nucleotide sequence ID" value="XM_052002272.1"/>
</dbReference>
<dbReference type="InterPro" id="IPR011583">
    <property type="entry name" value="Chitinase_II/V-like_cat"/>
</dbReference>
<dbReference type="SMART" id="SM00636">
    <property type="entry name" value="Glyco_18"/>
    <property type="match status" value="1"/>
</dbReference>
<dbReference type="InterPro" id="IPR029070">
    <property type="entry name" value="Chitinase_insertion_sf"/>
</dbReference>
<dbReference type="PROSITE" id="PS51910">
    <property type="entry name" value="GH18_2"/>
    <property type="match status" value="1"/>
</dbReference>
<dbReference type="Proteomes" id="UP000515160">
    <property type="component" value="Chromosome 2L"/>
</dbReference>
<keyword evidence="7" id="KW-0325">Glycoprotein</keyword>
<keyword evidence="4" id="KW-0964">Secreted</keyword>
<dbReference type="SUPFAM" id="SSF51445">
    <property type="entry name" value="(Trans)glycosidases"/>
    <property type="match status" value="1"/>
</dbReference>
<evidence type="ECO:0000313" key="10">
    <source>
        <dbReference type="Proteomes" id="UP000515160"/>
    </source>
</evidence>
<keyword evidence="6" id="KW-1015">Disulfide bond</keyword>
<dbReference type="GO" id="GO:0004568">
    <property type="term" value="F:chitinase activity"/>
    <property type="evidence" value="ECO:0007669"/>
    <property type="project" value="TreeGrafter"/>
</dbReference>
<organism evidence="10 11">
    <name type="scientific">Drosophila albomicans</name>
    <name type="common">Fruit fly</name>
    <dbReference type="NCBI Taxonomy" id="7291"/>
    <lineage>
        <taxon>Eukaryota</taxon>
        <taxon>Metazoa</taxon>
        <taxon>Ecdysozoa</taxon>
        <taxon>Arthropoda</taxon>
        <taxon>Hexapoda</taxon>
        <taxon>Insecta</taxon>
        <taxon>Pterygota</taxon>
        <taxon>Neoptera</taxon>
        <taxon>Endopterygota</taxon>
        <taxon>Diptera</taxon>
        <taxon>Brachycera</taxon>
        <taxon>Muscomorpha</taxon>
        <taxon>Ephydroidea</taxon>
        <taxon>Drosophilidae</taxon>
        <taxon>Drosophila</taxon>
    </lineage>
</organism>
<dbReference type="GO" id="GO:0006032">
    <property type="term" value="P:chitin catabolic process"/>
    <property type="evidence" value="ECO:0007669"/>
    <property type="project" value="TreeGrafter"/>
</dbReference>
<evidence type="ECO:0000256" key="5">
    <source>
        <dbReference type="ARBA" id="ARBA00022729"/>
    </source>
</evidence>
<dbReference type="Gene3D" id="3.10.50.10">
    <property type="match status" value="1"/>
</dbReference>
<dbReference type="GO" id="GO:0008061">
    <property type="term" value="F:chitin binding"/>
    <property type="evidence" value="ECO:0007669"/>
    <property type="project" value="InterPro"/>
</dbReference>
<evidence type="ECO:0000256" key="1">
    <source>
        <dbReference type="ARBA" id="ARBA00004613"/>
    </source>
</evidence>
<dbReference type="GO" id="GO:0005576">
    <property type="term" value="C:extracellular region"/>
    <property type="evidence" value="ECO:0007669"/>
    <property type="project" value="UniProtKB-SubCell"/>
</dbReference>
<dbReference type="InterPro" id="IPR050314">
    <property type="entry name" value="Glycosyl_Hydrlase_18"/>
</dbReference>
<evidence type="ECO:0000313" key="11">
    <source>
        <dbReference type="RefSeq" id="XP_051858232.1"/>
    </source>
</evidence>
<gene>
    <name evidence="11" type="primary">LOC127565114</name>
</gene>
<feature type="domain" description="GH18" evidence="9">
    <location>
        <begin position="22"/>
        <end position="432"/>
    </location>
</feature>
<comment type="subcellular location">
    <subcellularLocation>
        <location evidence="1">Secreted</location>
    </subcellularLocation>
</comment>
<evidence type="ECO:0000256" key="2">
    <source>
        <dbReference type="ARBA" id="ARBA00006606"/>
    </source>
</evidence>
<proteinExistence type="inferred from homology"/>
<evidence type="ECO:0000256" key="3">
    <source>
        <dbReference type="ARBA" id="ARBA00022473"/>
    </source>
</evidence>
<accession>A0A9C6T1N0</accession>
<sequence length="449" mass="49964">MKVLALLLALPCIFGYVTKDEPNLVCFYNSESLLREDRGQLSNKVLELGLQFCSHLIYGYAGIRGATYEAYSLNENLDIKQHQFTEVTALKRKYPKLKVLLSVGGDRDPQNDRYIELLEGGKARQAGFIQSAFALVKNYGFDGLDLSYQFPRNKPRKVHSALGQFWKSIKKIGTGDFVVDPDANKHKDQFTTFARDIKDTLYPGGFLLSLTVLPNVNSSWYFDIPALNKIVDIVNLAAFDFLTPERNPEEADYTASLHNPEAQNRLNHYNVDFQAQYWLNRGFAPNKINLGVASYGNAWKLTSGSGTTGTPVVSDTEGPAPPGPYSRKAGLLSFAEVCSQLINPENHVKKDDQSALHRTAFGNYAFRPATGREAGIWISYDDLDTISHKTNYAKTNLGGVALFDLGYDDFGGLCSGDQYPVLRTIKYRLGAGSLVPGTNKTTSRNNRRH</sequence>
<evidence type="ECO:0000256" key="6">
    <source>
        <dbReference type="ARBA" id="ARBA00023157"/>
    </source>
</evidence>
<evidence type="ECO:0000259" key="9">
    <source>
        <dbReference type="PROSITE" id="PS51910"/>
    </source>
</evidence>
<comment type="similarity">
    <text evidence="2">Belongs to the glycosyl hydrolase 18 family. IDGF subfamily.</text>
</comment>
<name>A0A9C6T1N0_DROAB</name>
<keyword evidence="5 8" id="KW-0732">Signal</keyword>
<dbReference type="Gene3D" id="3.20.20.80">
    <property type="entry name" value="Glycosidases"/>
    <property type="match status" value="1"/>
</dbReference>
<dbReference type="AlphaFoldDB" id="A0A9C6T1N0"/>
<keyword evidence="3" id="KW-0217">Developmental protein</keyword>
<evidence type="ECO:0000256" key="8">
    <source>
        <dbReference type="SAM" id="SignalP"/>
    </source>
</evidence>
<dbReference type="SUPFAM" id="SSF54556">
    <property type="entry name" value="Chitinase insertion domain"/>
    <property type="match status" value="1"/>
</dbReference>
<keyword evidence="10" id="KW-1185">Reference proteome</keyword>
<feature type="signal peptide" evidence="8">
    <location>
        <begin position="1"/>
        <end position="19"/>
    </location>
</feature>
<dbReference type="PANTHER" id="PTHR11177:SF235">
    <property type="entry name" value="CHITINASE-LIKE PROTEIN IDGF1-RELATED"/>
    <property type="match status" value="1"/>
</dbReference>
<protein>
    <submittedName>
        <fullName evidence="11">Chitinase-like protein Idgf2</fullName>
    </submittedName>
</protein>
<evidence type="ECO:0000256" key="4">
    <source>
        <dbReference type="ARBA" id="ARBA00022525"/>
    </source>
</evidence>
<reference evidence="11" key="1">
    <citation type="submission" date="2025-08" db="UniProtKB">
        <authorList>
            <consortium name="RefSeq"/>
        </authorList>
    </citation>
    <scope>IDENTIFICATION</scope>
    <source>
        <strain evidence="11">15112-1751.03</strain>
        <tissue evidence="11">Whole Adult</tissue>
    </source>
</reference>
<evidence type="ECO:0000256" key="7">
    <source>
        <dbReference type="ARBA" id="ARBA00023180"/>
    </source>
</evidence>
<dbReference type="PANTHER" id="PTHR11177">
    <property type="entry name" value="CHITINASE"/>
    <property type="match status" value="1"/>
</dbReference>
<dbReference type="OrthoDB" id="76388at2759"/>